<dbReference type="Proteomes" id="UP000284375">
    <property type="component" value="Unassembled WGS sequence"/>
</dbReference>
<dbReference type="STRING" id="252740.A0A423W086"/>
<dbReference type="AlphaFoldDB" id="A0A423W086"/>
<evidence type="ECO:0000256" key="1">
    <source>
        <dbReference type="SAM" id="MobiDB-lite"/>
    </source>
</evidence>
<keyword evidence="3" id="KW-1185">Reference proteome</keyword>
<organism evidence="2 3">
    <name type="scientific">Cytospora chrysosperma</name>
    <name type="common">Cytospora canker fungus</name>
    <name type="synonym">Sphaeria chrysosperma</name>
    <dbReference type="NCBI Taxonomy" id="252740"/>
    <lineage>
        <taxon>Eukaryota</taxon>
        <taxon>Fungi</taxon>
        <taxon>Dikarya</taxon>
        <taxon>Ascomycota</taxon>
        <taxon>Pezizomycotina</taxon>
        <taxon>Sordariomycetes</taxon>
        <taxon>Sordariomycetidae</taxon>
        <taxon>Diaporthales</taxon>
        <taxon>Cytosporaceae</taxon>
        <taxon>Cytospora</taxon>
    </lineage>
</organism>
<dbReference type="EMBL" id="LJZO01000019">
    <property type="protein sequence ID" value="ROV96694.1"/>
    <property type="molecule type" value="Genomic_DNA"/>
</dbReference>
<proteinExistence type="predicted"/>
<feature type="compositionally biased region" description="Gly residues" evidence="1">
    <location>
        <begin position="67"/>
        <end position="77"/>
    </location>
</feature>
<protein>
    <submittedName>
        <fullName evidence="2">Uncharacterized protein</fullName>
    </submittedName>
</protein>
<gene>
    <name evidence="2" type="ORF">VSDG_05523</name>
</gene>
<dbReference type="OrthoDB" id="3439627at2759"/>
<feature type="region of interest" description="Disordered" evidence="1">
    <location>
        <begin position="24"/>
        <end position="77"/>
    </location>
</feature>
<name>A0A423W086_CYTCH</name>
<reference evidence="2 3" key="1">
    <citation type="submission" date="2015-09" db="EMBL/GenBank/DDBJ databases">
        <title>Host preference determinants of Valsa canker pathogens revealed by comparative genomics.</title>
        <authorList>
            <person name="Yin Z."/>
            <person name="Huang L."/>
        </authorList>
    </citation>
    <scope>NUCLEOTIDE SEQUENCE [LARGE SCALE GENOMIC DNA]</scope>
    <source>
        <strain evidence="2 3">YSFL</strain>
    </source>
</reference>
<feature type="compositionally biased region" description="Basic and acidic residues" evidence="1">
    <location>
        <begin position="26"/>
        <end position="35"/>
    </location>
</feature>
<comment type="caution">
    <text evidence="2">The sequence shown here is derived from an EMBL/GenBank/DDBJ whole genome shotgun (WGS) entry which is preliminary data.</text>
</comment>
<sequence>MPRQGQGHIAHNAIDANVHPIIHGAGEAKPDEVARAKKTAPMPEPDNGGLALDGLPASGGSCQGLKKGSGVGQGGKP</sequence>
<evidence type="ECO:0000313" key="3">
    <source>
        <dbReference type="Proteomes" id="UP000284375"/>
    </source>
</evidence>
<accession>A0A423W086</accession>
<evidence type="ECO:0000313" key="2">
    <source>
        <dbReference type="EMBL" id="ROV96694.1"/>
    </source>
</evidence>